<dbReference type="InterPro" id="IPR011611">
    <property type="entry name" value="PfkB_dom"/>
</dbReference>
<dbReference type="InterPro" id="IPR029056">
    <property type="entry name" value="Ribokinase-like"/>
</dbReference>
<dbReference type="RefSeq" id="WP_285274103.1">
    <property type="nucleotide sequence ID" value="NZ_JASNVW010000004.1"/>
</dbReference>
<keyword evidence="2" id="KW-0418">Kinase</keyword>
<reference evidence="2 3" key="1">
    <citation type="submission" date="2023-05" db="EMBL/GenBank/DDBJ databases">
        <title>A new hyperthermophilic archaea 'Ignisphaera cupida' sp. nov. and description of the family 'Ignisphaeraceae' fam. nov.</title>
        <authorList>
            <person name="Podosokorskaya O.A."/>
            <person name="Elcheninov A.G."/>
            <person name="Klukina A."/>
            <person name="Merkel A.Y."/>
        </authorList>
    </citation>
    <scope>NUCLEOTIDE SEQUENCE [LARGE SCALE GENOMIC DNA]</scope>
    <source>
        <strain evidence="2 3">4213-co</strain>
    </source>
</reference>
<dbReference type="EMBL" id="JASNVW010000004">
    <property type="protein sequence ID" value="MDK6029117.1"/>
    <property type="molecule type" value="Genomic_DNA"/>
</dbReference>
<dbReference type="Gene3D" id="3.40.1190.20">
    <property type="match status" value="1"/>
</dbReference>
<keyword evidence="2" id="KW-0808">Transferase</keyword>
<sequence>MRVLIIGNVTLDEIGDRIRVGGTGYYGGRALAQYLDAEVYVATNISEIYKGLIKGVLESHGIKIIETGYNSTPVFIIRNGKAVGFKGESPKINLLSLEPYIKIYRFDVVILGPILNEINLNELNVLDSWSPKVAALDIQGIVRRVNNHGEIELVWNENMEKKFQKIDIVHGNAKEFCFSKDINLLLKRVKEWSLSTKTLYLVSLDEKGLYMIKNGEILYIKPPPINVVDEVGAGDILLSVTAYYMAKGLTPFEATFRGVAAAVLKIENAYKEWFDKDLLESFAREIAQNVEVL</sequence>
<protein>
    <submittedName>
        <fullName evidence="2">PfkB family carbohydrate kinase</fullName>
    </submittedName>
</protein>
<dbReference type="Pfam" id="PF00294">
    <property type="entry name" value="PfkB"/>
    <property type="match status" value="1"/>
</dbReference>
<dbReference type="PANTHER" id="PTHR46566">
    <property type="entry name" value="1-PHOSPHOFRUCTOKINASE-RELATED"/>
    <property type="match status" value="1"/>
</dbReference>
<dbReference type="GO" id="GO:0016301">
    <property type="term" value="F:kinase activity"/>
    <property type="evidence" value="ECO:0007669"/>
    <property type="project" value="UniProtKB-KW"/>
</dbReference>
<keyword evidence="3" id="KW-1185">Reference proteome</keyword>
<evidence type="ECO:0000313" key="3">
    <source>
        <dbReference type="Proteomes" id="UP001529235"/>
    </source>
</evidence>
<dbReference type="Proteomes" id="UP001529235">
    <property type="component" value="Unassembled WGS sequence"/>
</dbReference>
<evidence type="ECO:0000313" key="2">
    <source>
        <dbReference type="EMBL" id="MDK6029117.1"/>
    </source>
</evidence>
<accession>A0ABD4Z852</accession>
<organism evidence="2 3">
    <name type="scientific">Ignisphaera cupida</name>
    <dbReference type="NCBI Taxonomy" id="3050454"/>
    <lineage>
        <taxon>Archaea</taxon>
        <taxon>Thermoproteota</taxon>
        <taxon>Thermoprotei</taxon>
        <taxon>Desulfurococcales</taxon>
        <taxon>Desulfurococcaceae</taxon>
        <taxon>Ignisphaera</taxon>
    </lineage>
</organism>
<feature type="domain" description="Carbohydrate kinase PfkB" evidence="1">
    <location>
        <begin position="163"/>
        <end position="268"/>
    </location>
</feature>
<evidence type="ECO:0000259" key="1">
    <source>
        <dbReference type="Pfam" id="PF00294"/>
    </source>
</evidence>
<dbReference type="SUPFAM" id="SSF53613">
    <property type="entry name" value="Ribokinase-like"/>
    <property type="match status" value="1"/>
</dbReference>
<dbReference type="PANTHER" id="PTHR46566:SF2">
    <property type="entry name" value="ATP-DEPENDENT 6-PHOSPHOFRUCTOKINASE ISOZYME 2"/>
    <property type="match status" value="1"/>
</dbReference>
<proteinExistence type="predicted"/>
<gene>
    <name evidence="2" type="ORF">QPL79_07055</name>
</gene>
<name>A0ABD4Z852_9CREN</name>
<comment type="caution">
    <text evidence="2">The sequence shown here is derived from an EMBL/GenBank/DDBJ whole genome shotgun (WGS) entry which is preliminary data.</text>
</comment>
<dbReference type="AlphaFoldDB" id="A0ABD4Z852"/>